<evidence type="ECO:0000256" key="2">
    <source>
        <dbReference type="ARBA" id="ARBA00008520"/>
    </source>
</evidence>
<proteinExistence type="inferred from homology"/>
<dbReference type="SUPFAM" id="SSF53850">
    <property type="entry name" value="Periplasmic binding protein-like II"/>
    <property type="match status" value="1"/>
</dbReference>
<dbReference type="InterPro" id="IPR006059">
    <property type="entry name" value="SBP"/>
</dbReference>
<dbReference type="STRING" id="591205.SAMN05421538_103210"/>
<keyword evidence="5" id="KW-1185">Reference proteome</keyword>
<dbReference type="GO" id="GO:0042597">
    <property type="term" value="C:periplasmic space"/>
    <property type="evidence" value="ECO:0007669"/>
    <property type="project" value="UniProtKB-SubCell"/>
</dbReference>
<dbReference type="Proteomes" id="UP000199344">
    <property type="component" value="Unassembled WGS sequence"/>
</dbReference>
<sequence>MNKFLMASVATAALIGGPGAAMAECGIEQGSVRILSNDFAALRVVADAAQSCASDTVTVTKNQTSEHKNIQVPALTTNPANYTVAMIATNSVTPLLTGGLVRPLDEYVEKWGQDLQESQLIRVDGQIMAIAFMANAEHLFYREDVLAENDIAVPTSYEEVLAAAQKLRDEGVIENPLAVAYQSGWYIAAAFVNTYLGTGAELFKPGTAEPDIQNENAIKTLETMKELSSFMTTDFITLDTNSLRPMWEAGDTAMQISWGSTTGEYISESSSVPDVARATKFAAAPTIDGNSIPSAALWWDGFVIAKNISDEDAEASFRAMMVGISPDTVQENPEAAVWLVKGYETTPAAVGVAANLEGGARPYPMLPYMGLLHTALGDNLAEFMQGQESAEQALADATAAYMVAARESGFID</sequence>
<evidence type="ECO:0000256" key="3">
    <source>
        <dbReference type="SAM" id="SignalP"/>
    </source>
</evidence>
<dbReference type="EMBL" id="FNAH01000003">
    <property type="protein sequence ID" value="SDD99903.1"/>
    <property type="molecule type" value="Genomic_DNA"/>
</dbReference>
<evidence type="ECO:0000313" key="5">
    <source>
        <dbReference type="Proteomes" id="UP000199344"/>
    </source>
</evidence>
<comment type="similarity">
    <text evidence="2">Belongs to the bacterial solute-binding protein 1 family.</text>
</comment>
<keyword evidence="3" id="KW-0732">Signal</keyword>
<feature type="signal peptide" evidence="3">
    <location>
        <begin position="1"/>
        <end position="23"/>
    </location>
</feature>
<evidence type="ECO:0000256" key="1">
    <source>
        <dbReference type="ARBA" id="ARBA00004418"/>
    </source>
</evidence>
<name>A0A1G6ZC72_9RHOB</name>
<dbReference type="PANTHER" id="PTHR43649:SF12">
    <property type="entry name" value="DIACETYLCHITOBIOSE BINDING PROTEIN DASA"/>
    <property type="match status" value="1"/>
</dbReference>
<dbReference type="AlphaFoldDB" id="A0A1G6ZC72"/>
<dbReference type="Pfam" id="PF01547">
    <property type="entry name" value="SBP_bac_1"/>
    <property type="match status" value="1"/>
</dbReference>
<organism evidence="4 5">
    <name type="scientific">Paracoccus isoporae</name>
    <dbReference type="NCBI Taxonomy" id="591205"/>
    <lineage>
        <taxon>Bacteria</taxon>
        <taxon>Pseudomonadati</taxon>
        <taxon>Pseudomonadota</taxon>
        <taxon>Alphaproteobacteria</taxon>
        <taxon>Rhodobacterales</taxon>
        <taxon>Paracoccaceae</taxon>
        <taxon>Paracoccus</taxon>
    </lineage>
</organism>
<dbReference type="InterPro" id="IPR050490">
    <property type="entry name" value="Bact_solute-bd_prot1"/>
</dbReference>
<reference evidence="4 5" key="1">
    <citation type="submission" date="2016-10" db="EMBL/GenBank/DDBJ databases">
        <authorList>
            <person name="de Groot N.N."/>
        </authorList>
    </citation>
    <scope>NUCLEOTIDE SEQUENCE [LARGE SCALE GENOMIC DNA]</scope>
    <source>
        <strain evidence="4 5">DSM 22220</strain>
    </source>
</reference>
<protein>
    <submittedName>
        <fullName evidence="4">ABC-type glycerol-3-phosphate transport system, substrate-binding protein</fullName>
    </submittedName>
</protein>
<dbReference type="PANTHER" id="PTHR43649">
    <property type="entry name" value="ARABINOSE-BINDING PROTEIN-RELATED"/>
    <property type="match status" value="1"/>
</dbReference>
<accession>A0A1G6ZC72</accession>
<dbReference type="RefSeq" id="WP_090522357.1">
    <property type="nucleotide sequence ID" value="NZ_FNAH01000003.1"/>
</dbReference>
<dbReference type="Gene3D" id="3.40.190.10">
    <property type="entry name" value="Periplasmic binding protein-like II"/>
    <property type="match status" value="1"/>
</dbReference>
<dbReference type="OrthoDB" id="7532544at2"/>
<feature type="chain" id="PRO_5011455057" evidence="3">
    <location>
        <begin position="24"/>
        <end position="412"/>
    </location>
</feature>
<evidence type="ECO:0000313" key="4">
    <source>
        <dbReference type="EMBL" id="SDD99903.1"/>
    </source>
</evidence>
<comment type="subcellular location">
    <subcellularLocation>
        <location evidence="1">Periplasm</location>
    </subcellularLocation>
</comment>
<gene>
    <name evidence="4" type="ORF">SAMN05421538_103210</name>
</gene>